<name>A0A1S8BPD7_9PEZI</name>
<dbReference type="PANTHER" id="PTHR13138:SF3">
    <property type="entry name" value="CD2 ANTIGEN CYTOPLASMIC TAIL-BINDING PROTEIN 2"/>
    <property type="match status" value="1"/>
</dbReference>
<dbReference type="PROSITE" id="PS50829">
    <property type="entry name" value="GYF"/>
    <property type="match status" value="1"/>
</dbReference>
<proteinExistence type="predicted"/>
<accession>A0A1S8BPD7</accession>
<protein>
    <submittedName>
        <fullName evidence="3">LIN1-like protein</fullName>
    </submittedName>
</protein>
<dbReference type="Pfam" id="PF02213">
    <property type="entry name" value="GYF"/>
    <property type="match status" value="1"/>
</dbReference>
<feature type="compositionally biased region" description="Acidic residues" evidence="1">
    <location>
        <begin position="102"/>
        <end position="123"/>
    </location>
</feature>
<evidence type="ECO:0000313" key="4">
    <source>
        <dbReference type="Proteomes" id="UP000190776"/>
    </source>
</evidence>
<dbReference type="SUPFAM" id="SSF55277">
    <property type="entry name" value="GYF domain"/>
    <property type="match status" value="1"/>
</dbReference>
<feature type="region of interest" description="Disordered" evidence="1">
    <location>
        <begin position="57"/>
        <end position="280"/>
    </location>
</feature>
<feature type="region of interest" description="Disordered" evidence="1">
    <location>
        <begin position="1"/>
        <end position="44"/>
    </location>
</feature>
<organism evidence="3 4">
    <name type="scientific">Diplodia seriata</name>
    <dbReference type="NCBI Taxonomy" id="420778"/>
    <lineage>
        <taxon>Eukaryota</taxon>
        <taxon>Fungi</taxon>
        <taxon>Dikarya</taxon>
        <taxon>Ascomycota</taxon>
        <taxon>Pezizomycotina</taxon>
        <taxon>Dothideomycetes</taxon>
        <taxon>Dothideomycetes incertae sedis</taxon>
        <taxon>Botryosphaeriales</taxon>
        <taxon>Botryosphaeriaceae</taxon>
        <taxon>Diplodia</taxon>
    </lineage>
</organism>
<reference evidence="3 4" key="1">
    <citation type="submission" date="2017-01" db="EMBL/GenBank/DDBJ databases">
        <title>Draft genome sequence of Diplodia seriata F98.1, a fungal species involved in grapevine trunk diseases.</title>
        <authorList>
            <person name="Robert-Siegwald G."/>
            <person name="Vallet J."/>
            <person name="Abou-Mansour E."/>
            <person name="Xu J."/>
            <person name="Rey P."/>
            <person name="Bertsch C."/>
            <person name="Rego C."/>
            <person name="Larignon P."/>
            <person name="Fontaine F."/>
            <person name="Lebrun M.-H."/>
        </authorList>
    </citation>
    <scope>NUCLEOTIDE SEQUENCE [LARGE SCALE GENOMIC DNA]</scope>
    <source>
        <strain evidence="3 4">F98.1</strain>
    </source>
</reference>
<feature type="compositionally biased region" description="Basic residues" evidence="1">
    <location>
        <begin position="313"/>
        <end position="329"/>
    </location>
</feature>
<feature type="domain" description="GYF" evidence="2">
    <location>
        <begin position="416"/>
        <end position="471"/>
    </location>
</feature>
<dbReference type="InterPro" id="IPR039905">
    <property type="entry name" value="CD2BP2/Lin1"/>
</dbReference>
<comment type="caution">
    <text evidence="3">The sequence shown here is derived from an EMBL/GenBank/DDBJ whole genome shotgun (WGS) entry which is preliminary data.</text>
</comment>
<dbReference type="OrthoDB" id="331341at2759"/>
<feature type="region of interest" description="Disordered" evidence="1">
    <location>
        <begin position="309"/>
        <end position="381"/>
    </location>
</feature>
<dbReference type="EMBL" id="MSZU01000074">
    <property type="protein sequence ID" value="OMP89309.1"/>
    <property type="molecule type" value="Genomic_DNA"/>
</dbReference>
<sequence length="471" mass="52071">MSASRPKRAPDLPFPSDGPTDASNKKPRFDHRNPSTLAADAPEDDAILEADEIGKAQRQVKRNAVKIDGYDSDSSEENFDARAEDKARAAKAAAEAESKDADDADMFADLEEDFKDGDEDEELNREGKAKKKSVTFLDDDQIEGQVADSKSGGHVSADFSMGGGGGGGKKGKGKAKSGDSDSDDDTSESGGDEERDRVGSDMDEELGAGSKKKHAPKLDAFNMKAENEEGRFDDQGNYVRKANDPDAVHDTWLEGLSKKDMKKAKAAEEKREEERRRRAVADDQVLTADILATLIARLDRGETILEALARLGTGKKKEKPRPKWQKNKRKPGDAAENGSEAMDVDPAAQKEEDPAEKRRREAVEAITGAADQLLTRGQTEIYDQEREMLIRQYKRETGDDWVDPPREDVPADDGETKMWEYRWADARDGGERHGPYDGQMMKAWSDAGYFGEGVEFRKEGETGWERVVDFV</sequence>
<dbReference type="Gene3D" id="3.30.1490.40">
    <property type="match status" value="1"/>
</dbReference>
<feature type="compositionally biased region" description="Basic and acidic residues" evidence="1">
    <location>
        <begin position="225"/>
        <end position="234"/>
    </location>
</feature>
<dbReference type="PANTHER" id="PTHR13138">
    <property type="entry name" value="PROTEIN LIN1"/>
    <property type="match status" value="1"/>
</dbReference>
<dbReference type="SMART" id="SM00444">
    <property type="entry name" value="GYF"/>
    <property type="match status" value="1"/>
</dbReference>
<dbReference type="GO" id="GO:0005682">
    <property type="term" value="C:U5 snRNP"/>
    <property type="evidence" value="ECO:0007669"/>
    <property type="project" value="InterPro"/>
</dbReference>
<evidence type="ECO:0000259" key="2">
    <source>
        <dbReference type="PROSITE" id="PS50829"/>
    </source>
</evidence>
<dbReference type="Proteomes" id="UP000190776">
    <property type="component" value="Unassembled WGS sequence"/>
</dbReference>
<feature type="compositionally biased region" description="Basic and acidic residues" evidence="1">
    <location>
        <begin position="79"/>
        <end position="101"/>
    </location>
</feature>
<feature type="compositionally biased region" description="Acidic residues" evidence="1">
    <location>
        <begin position="180"/>
        <end position="191"/>
    </location>
</feature>
<gene>
    <name evidence="3" type="ORF">BK809_0006032</name>
</gene>
<dbReference type="InterPro" id="IPR003169">
    <property type="entry name" value="GYF"/>
</dbReference>
<feature type="compositionally biased region" description="Basic and acidic residues" evidence="1">
    <location>
        <begin position="348"/>
        <end position="363"/>
    </location>
</feature>
<evidence type="ECO:0000256" key="1">
    <source>
        <dbReference type="SAM" id="MobiDB-lite"/>
    </source>
</evidence>
<evidence type="ECO:0000313" key="3">
    <source>
        <dbReference type="EMBL" id="OMP89309.1"/>
    </source>
</evidence>
<dbReference type="AlphaFoldDB" id="A0A1S8BPD7"/>
<feature type="compositionally biased region" description="Basic and acidic residues" evidence="1">
    <location>
        <begin position="241"/>
        <end position="280"/>
    </location>
</feature>
<dbReference type="InterPro" id="IPR035445">
    <property type="entry name" value="GYF-like_dom_sf"/>
</dbReference>
<dbReference type="STRING" id="420778.A0A1S8BPD7"/>